<dbReference type="EMBL" id="JAVIJP010000017">
    <property type="protein sequence ID" value="KAL3641247.1"/>
    <property type="molecule type" value="Genomic_DNA"/>
</dbReference>
<comment type="similarity">
    <text evidence="1 3">Belongs to the peptidase A1 family.</text>
</comment>
<dbReference type="Gene3D" id="2.40.70.10">
    <property type="entry name" value="Acid Proteases"/>
    <property type="match status" value="2"/>
</dbReference>
<comment type="caution">
    <text evidence="5">The sequence shown here is derived from an EMBL/GenBank/DDBJ whole genome shotgun (WGS) entry which is preliminary data.</text>
</comment>
<dbReference type="InterPro" id="IPR032861">
    <property type="entry name" value="TAXi_N"/>
</dbReference>
<feature type="domain" description="Peptidase A1" evidence="4">
    <location>
        <begin position="54"/>
        <end position="363"/>
    </location>
</feature>
<evidence type="ECO:0000256" key="2">
    <source>
        <dbReference type="PIRSR" id="PIRSR601461-1"/>
    </source>
</evidence>
<feature type="active site" evidence="2">
    <location>
        <position position="72"/>
    </location>
</feature>
<keyword evidence="3" id="KW-0378">Hydrolase</keyword>
<evidence type="ECO:0000259" key="4">
    <source>
        <dbReference type="PROSITE" id="PS51767"/>
    </source>
</evidence>
<dbReference type="Pfam" id="PF14543">
    <property type="entry name" value="TAXi_N"/>
    <property type="match status" value="1"/>
</dbReference>
<proteinExistence type="inferred from homology"/>
<dbReference type="Pfam" id="PF14541">
    <property type="entry name" value="TAXi_C"/>
    <property type="match status" value="1"/>
</dbReference>
<sequence>MHQEMYVKALTLYLLTWITAAYQPLNFSEMKPNSGGSAPFFFPIIGNVYPLGLYTVTIKIGNSPKQYVLDIDTGSDLTWVQSSGQGDVVPCSDLACKALGINCIPPNSPCQYKTRYADGSSYTGTLYRDSFPLGNGKSIAPKLTFGCGTPKKDGHGVLGLGNGEPGILKQLTKQGLIRNVVGHCLSRQGGGFLFLGDYSPPGLRIVWKHISKSAQHYSLGKANILMDNHVTDIKGLNIIFDSGSTYTYLASQAYGALLDLVTRNVNKLKLKRANDNTLPYCWQRPSDDAKYFFPLALDFTDEKNVRFELPLKSYLITTKNGNVCLGILNGTQIGLKDMNVIGDISMQDKLVIYDNEKEMVGWASVTTCKINP</sequence>
<dbReference type="InterPro" id="IPR001969">
    <property type="entry name" value="Aspartic_peptidase_AS"/>
</dbReference>
<dbReference type="PROSITE" id="PS51767">
    <property type="entry name" value="PEPTIDASE_A1"/>
    <property type="match status" value="1"/>
</dbReference>
<organism evidence="5 6">
    <name type="scientific">Castilleja foliolosa</name>
    <dbReference type="NCBI Taxonomy" id="1961234"/>
    <lineage>
        <taxon>Eukaryota</taxon>
        <taxon>Viridiplantae</taxon>
        <taxon>Streptophyta</taxon>
        <taxon>Embryophyta</taxon>
        <taxon>Tracheophyta</taxon>
        <taxon>Spermatophyta</taxon>
        <taxon>Magnoliopsida</taxon>
        <taxon>eudicotyledons</taxon>
        <taxon>Gunneridae</taxon>
        <taxon>Pentapetalae</taxon>
        <taxon>asterids</taxon>
        <taxon>lamiids</taxon>
        <taxon>Lamiales</taxon>
        <taxon>Orobanchaceae</taxon>
        <taxon>Pedicularideae</taxon>
        <taxon>Castillejinae</taxon>
        <taxon>Castilleja</taxon>
    </lineage>
</organism>
<evidence type="ECO:0000256" key="1">
    <source>
        <dbReference type="ARBA" id="ARBA00007447"/>
    </source>
</evidence>
<dbReference type="PROSITE" id="PS00141">
    <property type="entry name" value="ASP_PROTEASE"/>
    <property type="match status" value="2"/>
</dbReference>
<protein>
    <recommendedName>
        <fullName evidence="4">Peptidase A1 domain-containing protein</fullName>
    </recommendedName>
</protein>
<name>A0ABD3DGS1_9LAMI</name>
<gene>
    <name evidence="5" type="ORF">CASFOL_016215</name>
</gene>
<keyword evidence="6" id="KW-1185">Reference proteome</keyword>
<feature type="active site" evidence="2">
    <location>
        <position position="241"/>
    </location>
</feature>
<dbReference type="InterPro" id="IPR021109">
    <property type="entry name" value="Peptidase_aspartic_dom_sf"/>
</dbReference>
<evidence type="ECO:0000313" key="5">
    <source>
        <dbReference type="EMBL" id="KAL3641247.1"/>
    </source>
</evidence>
<evidence type="ECO:0000313" key="6">
    <source>
        <dbReference type="Proteomes" id="UP001632038"/>
    </source>
</evidence>
<dbReference type="InterPro" id="IPR032799">
    <property type="entry name" value="TAXi_C"/>
</dbReference>
<keyword evidence="3" id="KW-0064">Aspartyl protease</keyword>
<dbReference type="PANTHER" id="PTHR13683:SF227">
    <property type="entry name" value="EUKARYOTIC ASPARTYL PROTEASE FAMILY PROTEIN"/>
    <property type="match status" value="1"/>
</dbReference>
<dbReference type="PRINTS" id="PR00792">
    <property type="entry name" value="PEPSIN"/>
</dbReference>
<dbReference type="AlphaFoldDB" id="A0ABD3DGS1"/>
<accession>A0ABD3DGS1</accession>
<dbReference type="InterPro" id="IPR001461">
    <property type="entry name" value="Aspartic_peptidase_A1"/>
</dbReference>
<dbReference type="GO" id="GO:0006508">
    <property type="term" value="P:proteolysis"/>
    <property type="evidence" value="ECO:0007669"/>
    <property type="project" value="UniProtKB-KW"/>
</dbReference>
<dbReference type="PANTHER" id="PTHR13683">
    <property type="entry name" value="ASPARTYL PROTEASES"/>
    <property type="match status" value="1"/>
</dbReference>
<reference evidence="6" key="1">
    <citation type="journal article" date="2024" name="IScience">
        <title>Strigolactones Initiate the Formation of Haustorium-like Structures in Castilleja.</title>
        <authorList>
            <person name="Buerger M."/>
            <person name="Peterson D."/>
            <person name="Chory J."/>
        </authorList>
    </citation>
    <scope>NUCLEOTIDE SEQUENCE [LARGE SCALE GENOMIC DNA]</scope>
</reference>
<dbReference type="Proteomes" id="UP001632038">
    <property type="component" value="Unassembled WGS sequence"/>
</dbReference>
<dbReference type="SUPFAM" id="SSF50630">
    <property type="entry name" value="Acid proteases"/>
    <property type="match status" value="1"/>
</dbReference>
<evidence type="ECO:0000256" key="3">
    <source>
        <dbReference type="RuleBase" id="RU000454"/>
    </source>
</evidence>
<dbReference type="GO" id="GO:0004190">
    <property type="term" value="F:aspartic-type endopeptidase activity"/>
    <property type="evidence" value="ECO:0007669"/>
    <property type="project" value="UniProtKB-KW"/>
</dbReference>
<keyword evidence="3" id="KW-0645">Protease</keyword>
<dbReference type="InterPro" id="IPR033121">
    <property type="entry name" value="PEPTIDASE_A1"/>
</dbReference>